<comment type="similarity">
    <text evidence="2 5">Belongs to the carotenoid/retinoid oxidoreductase family.</text>
</comment>
<keyword evidence="8" id="KW-1185">Reference proteome</keyword>
<evidence type="ECO:0000256" key="1">
    <source>
        <dbReference type="ARBA" id="ARBA00004829"/>
    </source>
</evidence>
<feature type="domain" description="Amine oxidase" evidence="6">
    <location>
        <begin position="12"/>
        <end position="498"/>
    </location>
</feature>
<evidence type="ECO:0000313" key="8">
    <source>
        <dbReference type="Proteomes" id="UP000254101"/>
    </source>
</evidence>
<evidence type="ECO:0000313" key="7">
    <source>
        <dbReference type="EMBL" id="RDS77223.1"/>
    </source>
</evidence>
<dbReference type="Proteomes" id="UP000254101">
    <property type="component" value="Unassembled WGS sequence"/>
</dbReference>
<dbReference type="SUPFAM" id="SSF51905">
    <property type="entry name" value="FAD/NAD(P)-binding domain"/>
    <property type="match status" value="1"/>
</dbReference>
<dbReference type="PANTHER" id="PTHR43734:SF7">
    <property type="entry name" value="4,4'-DIAPONEUROSPORENE OXYGENASE"/>
    <property type="match status" value="1"/>
</dbReference>
<dbReference type="AlphaFoldDB" id="A0A395LJR9"/>
<evidence type="ECO:0000256" key="2">
    <source>
        <dbReference type="ARBA" id="ARBA00006046"/>
    </source>
</evidence>
<accession>A0A395LJR9</accession>
<gene>
    <name evidence="7" type="primary">crtI</name>
    <name evidence="7" type="ORF">DL238_06075</name>
</gene>
<dbReference type="PANTHER" id="PTHR43734">
    <property type="entry name" value="PHYTOENE DESATURASE"/>
    <property type="match status" value="1"/>
</dbReference>
<proteinExistence type="inferred from homology"/>
<keyword evidence="4 5" id="KW-0560">Oxidoreductase</keyword>
<organism evidence="7 8">
    <name type="scientific">Alteriqipengyuania lutimaris</name>
    <dbReference type="NCBI Taxonomy" id="1538146"/>
    <lineage>
        <taxon>Bacteria</taxon>
        <taxon>Pseudomonadati</taxon>
        <taxon>Pseudomonadota</taxon>
        <taxon>Alphaproteobacteria</taxon>
        <taxon>Sphingomonadales</taxon>
        <taxon>Erythrobacteraceae</taxon>
        <taxon>Alteriqipengyuania</taxon>
    </lineage>
</organism>
<evidence type="ECO:0000256" key="5">
    <source>
        <dbReference type="RuleBase" id="RU362075"/>
    </source>
</evidence>
<dbReference type="InterPro" id="IPR014105">
    <property type="entry name" value="Carotenoid/retinoid_OxRdtase"/>
</dbReference>
<dbReference type="Pfam" id="PF01593">
    <property type="entry name" value="Amino_oxidase"/>
    <property type="match status" value="1"/>
</dbReference>
<dbReference type="OrthoDB" id="9774675at2"/>
<dbReference type="GO" id="GO:0016491">
    <property type="term" value="F:oxidoreductase activity"/>
    <property type="evidence" value="ECO:0007669"/>
    <property type="project" value="UniProtKB-KW"/>
</dbReference>
<dbReference type="InterPro" id="IPR036188">
    <property type="entry name" value="FAD/NAD-bd_sf"/>
</dbReference>
<dbReference type="Gene3D" id="3.50.50.60">
    <property type="entry name" value="FAD/NAD(P)-binding domain"/>
    <property type="match status" value="2"/>
</dbReference>
<evidence type="ECO:0000256" key="3">
    <source>
        <dbReference type="ARBA" id="ARBA00022746"/>
    </source>
</evidence>
<comment type="caution">
    <text evidence="7">The sequence shown here is derived from an EMBL/GenBank/DDBJ whole genome shotgun (WGS) entry which is preliminary data.</text>
</comment>
<name>A0A395LJR9_9SPHN</name>
<reference evidence="7 8" key="1">
    <citation type="submission" date="2018-07" db="EMBL/GenBank/DDBJ databases">
        <title>Erythrobacter nanhaiensis sp. nov., a novel member of the genus Erythrobacter isolated from the South China Sea.</title>
        <authorList>
            <person name="Chen X."/>
            <person name="Liu J."/>
        </authorList>
    </citation>
    <scope>NUCLEOTIDE SEQUENCE [LARGE SCALE GENOMIC DNA]</scope>
    <source>
        <strain evidence="7 8">S-5</strain>
    </source>
</reference>
<sequence>MSGAAVVIGAGIGGLVSAALLAARGHDVTVIEKEASVGGKARQLCVDGQRIDAGPTVFTMHDVFEEIFASCGGDLRSALAIRPAPVIARHAWSKSERLDLFADPMRSEEAIGDFAGAEAARGYRSFRTEARRIYNILDESLLRQEKVYWPLPLMQRIGLTRFGDLAAIRPYESLWKVLGAHFRDERLRQLFGRYSTYCGSSPFDSPATLMLIAHVEAKGVWLIEGGMSALAEALKTLAEKNGARFRLGEGVARIEAGPRGATGVILDHGERIAADAVLCNADPAALASGRFGEEARSAVGRTPRSRRSLSALVWLGHAKTQGFALSRHNVFFSPDYRAEFAQLRRGEQVADPSVYLCAQDRDPLADDAAPAPAPESAPAGRERFQIIVNAPANGDTHEFTQKELDQCTQAMTRSLARCGLELEPQFPHRLVTPADFEALFPSTGGALYGRASHGWAASFLRQGASTRIPGLYCVGGSTHPGAGVPMAALSGRTGARAAMERLASMRTFRPAATAGGMSTRSVETGATA</sequence>
<dbReference type="NCBIfam" id="NF045637">
    <property type="entry name" value="carotdesatCrtDProt"/>
    <property type="match status" value="1"/>
</dbReference>
<dbReference type="NCBIfam" id="TIGR02734">
    <property type="entry name" value="crtI_fam"/>
    <property type="match status" value="1"/>
</dbReference>
<dbReference type="InterPro" id="IPR002937">
    <property type="entry name" value="Amino_oxidase"/>
</dbReference>
<protein>
    <submittedName>
        <fullName evidence="7">Phytoene desaturase</fullName>
    </submittedName>
</protein>
<evidence type="ECO:0000259" key="6">
    <source>
        <dbReference type="Pfam" id="PF01593"/>
    </source>
</evidence>
<evidence type="ECO:0000256" key="4">
    <source>
        <dbReference type="ARBA" id="ARBA00023002"/>
    </source>
</evidence>
<comment type="pathway">
    <text evidence="1 5">Carotenoid biosynthesis.</text>
</comment>
<dbReference type="EMBL" id="QRBB01000001">
    <property type="protein sequence ID" value="RDS77223.1"/>
    <property type="molecule type" value="Genomic_DNA"/>
</dbReference>
<dbReference type="InterPro" id="IPR054841">
    <property type="entry name" value="carotdesatCrtD"/>
</dbReference>
<dbReference type="RefSeq" id="WP_115491444.1">
    <property type="nucleotide sequence ID" value="NZ_JACHWW010000001.1"/>
</dbReference>
<dbReference type="GO" id="GO:0016117">
    <property type="term" value="P:carotenoid biosynthetic process"/>
    <property type="evidence" value="ECO:0007669"/>
    <property type="project" value="UniProtKB-KW"/>
</dbReference>
<keyword evidence="3 5" id="KW-0125">Carotenoid biosynthesis</keyword>